<comment type="caution">
    <text evidence="2">The sequence shown here is derived from an EMBL/GenBank/DDBJ whole genome shotgun (WGS) entry which is preliminary data.</text>
</comment>
<keyword evidence="1" id="KW-0472">Membrane</keyword>
<evidence type="ECO:0000256" key="1">
    <source>
        <dbReference type="SAM" id="Phobius"/>
    </source>
</evidence>
<keyword evidence="1" id="KW-0812">Transmembrane</keyword>
<evidence type="ECO:0000313" key="3">
    <source>
        <dbReference type="Proteomes" id="UP000762676"/>
    </source>
</evidence>
<organism evidence="2 3">
    <name type="scientific">Elysia marginata</name>
    <dbReference type="NCBI Taxonomy" id="1093978"/>
    <lineage>
        <taxon>Eukaryota</taxon>
        <taxon>Metazoa</taxon>
        <taxon>Spiralia</taxon>
        <taxon>Lophotrochozoa</taxon>
        <taxon>Mollusca</taxon>
        <taxon>Gastropoda</taxon>
        <taxon>Heterobranchia</taxon>
        <taxon>Euthyneura</taxon>
        <taxon>Panpulmonata</taxon>
        <taxon>Sacoglossa</taxon>
        <taxon>Placobranchoidea</taxon>
        <taxon>Plakobranchidae</taxon>
        <taxon>Elysia</taxon>
    </lineage>
</organism>
<protein>
    <submittedName>
        <fullName evidence="2">Uncharacterized protein</fullName>
    </submittedName>
</protein>
<keyword evidence="3" id="KW-1185">Reference proteome</keyword>
<dbReference type="EMBL" id="BMAT01009685">
    <property type="protein sequence ID" value="GFS11635.1"/>
    <property type="molecule type" value="Genomic_DNA"/>
</dbReference>
<dbReference type="Proteomes" id="UP000762676">
    <property type="component" value="Unassembled WGS sequence"/>
</dbReference>
<keyword evidence="1" id="KW-1133">Transmembrane helix</keyword>
<feature type="transmembrane region" description="Helical" evidence="1">
    <location>
        <begin position="25"/>
        <end position="45"/>
    </location>
</feature>
<name>A0AAV4INV9_9GAST</name>
<proteinExistence type="predicted"/>
<accession>A0AAV4INV9</accession>
<dbReference type="AlphaFoldDB" id="A0AAV4INV9"/>
<evidence type="ECO:0000313" key="2">
    <source>
        <dbReference type="EMBL" id="GFS11635.1"/>
    </source>
</evidence>
<gene>
    <name evidence="2" type="ORF">ElyMa_004838900</name>
</gene>
<reference evidence="2 3" key="1">
    <citation type="journal article" date="2021" name="Elife">
        <title>Chloroplast acquisition without the gene transfer in kleptoplastic sea slugs, Plakobranchus ocellatus.</title>
        <authorList>
            <person name="Maeda T."/>
            <person name="Takahashi S."/>
            <person name="Yoshida T."/>
            <person name="Shimamura S."/>
            <person name="Takaki Y."/>
            <person name="Nagai Y."/>
            <person name="Toyoda A."/>
            <person name="Suzuki Y."/>
            <person name="Arimoto A."/>
            <person name="Ishii H."/>
            <person name="Satoh N."/>
            <person name="Nishiyama T."/>
            <person name="Hasebe M."/>
            <person name="Maruyama T."/>
            <person name="Minagawa J."/>
            <person name="Obokata J."/>
            <person name="Shigenobu S."/>
        </authorList>
    </citation>
    <scope>NUCLEOTIDE SEQUENCE [LARGE SCALE GENOMIC DNA]</scope>
</reference>
<sequence length="150" mass="16897">MGWTQYRIVLHLRILLLSHSNNNNFVLLLHAIFYKFCLCSVFLTVRCRSRCGCANRQKIVGSGLTVGPYAGGDLPKSLEIYPKHTGGRVARRARFCEPASKLHSGWGNCMKKRKFRRPGCGLGQAMKISSRARCFYVAAGESRRSKKIMT</sequence>